<accession>A0A9Q3EW11</accession>
<evidence type="ECO:0000313" key="3">
    <source>
        <dbReference type="Proteomes" id="UP000765509"/>
    </source>
</evidence>
<sequence length="142" mass="15978">MSPSPAHASNRPPSLPQSQENTRLSCQITDEIMMTEQDNNSDDCLRQLNNAMNTLLDRNAINTLMAATEELRKRLEQLEDPKKKNDTTATTTSETINNTQLKPKTFAEVIGRNQITPTTNLRMQHPLPAPPNNVIHLKEVMC</sequence>
<evidence type="ECO:0000256" key="1">
    <source>
        <dbReference type="SAM" id="MobiDB-lite"/>
    </source>
</evidence>
<dbReference type="Proteomes" id="UP000765509">
    <property type="component" value="Unassembled WGS sequence"/>
</dbReference>
<evidence type="ECO:0000313" key="2">
    <source>
        <dbReference type="EMBL" id="MBW0526190.1"/>
    </source>
</evidence>
<keyword evidence="3" id="KW-1185">Reference proteome</keyword>
<protein>
    <submittedName>
        <fullName evidence="2">Uncharacterized protein</fullName>
    </submittedName>
</protein>
<proteinExistence type="predicted"/>
<reference evidence="2" key="1">
    <citation type="submission" date="2021-03" db="EMBL/GenBank/DDBJ databases">
        <title>Draft genome sequence of rust myrtle Austropuccinia psidii MF-1, a brazilian biotype.</title>
        <authorList>
            <person name="Quecine M.C."/>
            <person name="Pachon D.M.R."/>
            <person name="Bonatelli M.L."/>
            <person name="Correr F.H."/>
            <person name="Franceschini L.M."/>
            <person name="Leite T.F."/>
            <person name="Margarido G.R.A."/>
            <person name="Almeida C.A."/>
            <person name="Ferrarezi J.A."/>
            <person name="Labate C.A."/>
        </authorList>
    </citation>
    <scope>NUCLEOTIDE SEQUENCE</scope>
    <source>
        <strain evidence="2">MF-1</strain>
    </source>
</reference>
<feature type="region of interest" description="Disordered" evidence="1">
    <location>
        <begin position="1"/>
        <end position="22"/>
    </location>
</feature>
<gene>
    <name evidence="2" type="ORF">O181_065905</name>
</gene>
<comment type="caution">
    <text evidence="2">The sequence shown here is derived from an EMBL/GenBank/DDBJ whole genome shotgun (WGS) entry which is preliminary data.</text>
</comment>
<organism evidence="2 3">
    <name type="scientific">Austropuccinia psidii MF-1</name>
    <dbReference type="NCBI Taxonomy" id="1389203"/>
    <lineage>
        <taxon>Eukaryota</taxon>
        <taxon>Fungi</taxon>
        <taxon>Dikarya</taxon>
        <taxon>Basidiomycota</taxon>
        <taxon>Pucciniomycotina</taxon>
        <taxon>Pucciniomycetes</taxon>
        <taxon>Pucciniales</taxon>
        <taxon>Sphaerophragmiaceae</taxon>
        <taxon>Austropuccinia</taxon>
    </lineage>
</organism>
<name>A0A9Q3EW11_9BASI</name>
<dbReference type="AlphaFoldDB" id="A0A9Q3EW11"/>
<dbReference type="EMBL" id="AVOT02032434">
    <property type="protein sequence ID" value="MBW0526190.1"/>
    <property type="molecule type" value="Genomic_DNA"/>
</dbReference>